<keyword evidence="10" id="KW-1185">Reference proteome</keyword>
<dbReference type="InterPro" id="IPR000878">
    <property type="entry name" value="4pyrrol_Mease"/>
</dbReference>
<evidence type="ECO:0000256" key="2">
    <source>
        <dbReference type="ARBA" id="ARBA00005879"/>
    </source>
</evidence>
<dbReference type="AlphaFoldDB" id="A0A1I5AS09"/>
<keyword evidence="4 9" id="KW-0489">Methyltransferase</keyword>
<feature type="domain" description="Tetrapyrrole methylase" evidence="8">
    <location>
        <begin position="8"/>
        <end position="216"/>
    </location>
</feature>
<evidence type="ECO:0000256" key="4">
    <source>
        <dbReference type="ARBA" id="ARBA00022603"/>
    </source>
</evidence>
<organism evidence="9 10">
    <name type="scientific">Cohaesibacter marisflavi</name>
    <dbReference type="NCBI Taxonomy" id="655353"/>
    <lineage>
        <taxon>Bacteria</taxon>
        <taxon>Pseudomonadati</taxon>
        <taxon>Pseudomonadota</taxon>
        <taxon>Alphaproteobacteria</taxon>
        <taxon>Hyphomicrobiales</taxon>
        <taxon>Cohaesibacteraceae</taxon>
    </lineage>
</organism>
<evidence type="ECO:0000256" key="7">
    <source>
        <dbReference type="PIRNR" id="PIRNR036427"/>
    </source>
</evidence>
<evidence type="ECO:0000256" key="5">
    <source>
        <dbReference type="ARBA" id="ARBA00022679"/>
    </source>
</evidence>
<dbReference type="GO" id="GO:0009236">
    <property type="term" value="P:cobalamin biosynthetic process"/>
    <property type="evidence" value="ECO:0007669"/>
    <property type="project" value="UniProtKB-UniRule"/>
</dbReference>
<dbReference type="InterPro" id="IPR035996">
    <property type="entry name" value="4pyrrol_Methylase_sf"/>
</dbReference>
<comment type="pathway">
    <text evidence="1">Cofactor biosynthesis; adenosylcobalamin biosynthesis.</text>
</comment>
<dbReference type="InterPro" id="IPR014776">
    <property type="entry name" value="4pyrrole_Mease_sub2"/>
</dbReference>
<dbReference type="InterPro" id="IPR006364">
    <property type="entry name" value="CobI/CbiL/CobIJ_dom"/>
</dbReference>
<dbReference type="Gene3D" id="3.30.950.10">
    <property type="entry name" value="Methyltransferase, Cobalt-precorrin-4 Transmethylase, Domain 2"/>
    <property type="match status" value="1"/>
</dbReference>
<dbReference type="NCBIfam" id="TIGR01467">
    <property type="entry name" value="cobI_cbiL"/>
    <property type="match status" value="1"/>
</dbReference>
<dbReference type="Pfam" id="PF00590">
    <property type="entry name" value="TP_methylase"/>
    <property type="match status" value="1"/>
</dbReference>
<dbReference type="Gene3D" id="3.40.1010.10">
    <property type="entry name" value="Cobalt-precorrin-4 Transmethylase, Domain 1"/>
    <property type="match status" value="1"/>
</dbReference>
<accession>A0A1I5AS09</accession>
<dbReference type="GO" id="GO:0032259">
    <property type="term" value="P:methylation"/>
    <property type="evidence" value="ECO:0007669"/>
    <property type="project" value="UniProtKB-KW"/>
</dbReference>
<dbReference type="RefSeq" id="WP_090068644.1">
    <property type="nucleotide sequence ID" value="NZ_FOVR01000001.1"/>
</dbReference>
<gene>
    <name evidence="9" type="ORF">SAMN04488056_101592</name>
</gene>
<protein>
    <submittedName>
        <fullName evidence="9">Precorrin-2/cobalt-factor-2 C20-methyltransferase</fullName>
    </submittedName>
</protein>
<keyword evidence="5 9" id="KW-0808">Transferase</keyword>
<comment type="similarity">
    <text evidence="2 7">Belongs to the precorrin methyltransferase family.</text>
</comment>
<evidence type="ECO:0000259" key="8">
    <source>
        <dbReference type="Pfam" id="PF00590"/>
    </source>
</evidence>
<keyword evidence="6" id="KW-0949">S-adenosyl-L-methionine</keyword>
<evidence type="ECO:0000256" key="6">
    <source>
        <dbReference type="ARBA" id="ARBA00022691"/>
    </source>
</evidence>
<dbReference type="CDD" id="cd11645">
    <property type="entry name" value="Precorrin_2_C20_MT"/>
    <property type="match status" value="1"/>
</dbReference>
<evidence type="ECO:0000313" key="9">
    <source>
        <dbReference type="EMBL" id="SFN65235.1"/>
    </source>
</evidence>
<reference evidence="9 10" key="1">
    <citation type="submission" date="2016-10" db="EMBL/GenBank/DDBJ databases">
        <authorList>
            <person name="de Groot N.N."/>
        </authorList>
    </citation>
    <scope>NUCLEOTIDE SEQUENCE [LARGE SCALE GENOMIC DNA]</scope>
    <source>
        <strain evidence="9 10">CGMCC 1.9157</strain>
    </source>
</reference>
<dbReference type="PANTHER" id="PTHR43467">
    <property type="entry name" value="COBALT-PRECORRIN-2 C(20)-METHYLTRANSFERASE"/>
    <property type="match status" value="1"/>
</dbReference>
<evidence type="ECO:0000313" key="10">
    <source>
        <dbReference type="Proteomes" id="UP000199236"/>
    </source>
</evidence>
<dbReference type="GO" id="GO:0030788">
    <property type="term" value="F:precorrin-2 C20-methyltransferase activity"/>
    <property type="evidence" value="ECO:0007669"/>
    <property type="project" value="InterPro"/>
</dbReference>
<evidence type="ECO:0000256" key="1">
    <source>
        <dbReference type="ARBA" id="ARBA00004953"/>
    </source>
</evidence>
<name>A0A1I5AS09_9HYPH</name>
<dbReference type="Proteomes" id="UP000199236">
    <property type="component" value="Unassembled WGS sequence"/>
</dbReference>
<keyword evidence="3" id="KW-0169">Cobalamin biosynthesis</keyword>
<evidence type="ECO:0000256" key="3">
    <source>
        <dbReference type="ARBA" id="ARBA00022573"/>
    </source>
</evidence>
<sequence length="239" mass="25932">MTSKNKGTLYGVGVGPGDPDLITLKAARLISNATTIAYPAPEGGDSFARDIAKAHIAEGTKEISIAVPMRPERKAAQDAYDVGAVEVRAQLEAGNDVVFLCEGDPFFYGTFMYLYDRLAGDFETDIIPGVTSIVACACRLKQPLVSRNDVLTVLAGPMSDEELEARLKLGGSFAIMKVGRHLPRLRSLLDKLDLMKRAGYVERATLANEKAIPLAELEDATAPYFSMILIYDGDEAWKN</sequence>
<dbReference type="SUPFAM" id="SSF53790">
    <property type="entry name" value="Tetrapyrrole methylase"/>
    <property type="match status" value="1"/>
</dbReference>
<proteinExistence type="inferred from homology"/>
<dbReference type="PANTHER" id="PTHR43467:SF2">
    <property type="entry name" value="COBALT-PRECORRIN-2 C(20)-METHYLTRANSFERASE"/>
    <property type="match status" value="1"/>
</dbReference>
<dbReference type="OrthoDB" id="9804789at2"/>
<dbReference type="InterPro" id="IPR012382">
    <property type="entry name" value="CobI/CbiL"/>
</dbReference>
<dbReference type="STRING" id="655353.SAMN04488056_101592"/>
<dbReference type="EMBL" id="FOVR01000001">
    <property type="protein sequence ID" value="SFN65235.1"/>
    <property type="molecule type" value="Genomic_DNA"/>
</dbReference>
<dbReference type="InterPro" id="IPR014777">
    <property type="entry name" value="4pyrrole_Mease_sub1"/>
</dbReference>
<dbReference type="UniPathway" id="UPA00148"/>
<dbReference type="PIRSF" id="PIRSF036427">
    <property type="entry name" value="Precrrn-2_mtase"/>
    <property type="match status" value="1"/>
</dbReference>